<evidence type="ECO:0000313" key="4">
    <source>
        <dbReference type="Proteomes" id="UP000199642"/>
    </source>
</evidence>
<dbReference type="PROSITE" id="PS51257">
    <property type="entry name" value="PROKAR_LIPOPROTEIN"/>
    <property type="match status" value="1"/>
</dbReference>
<evidence type="ECO:0000259" key="2">
    <source>
        <dbReference type="Pfam" id="PF14321"/>
    </source>
</evidence>
<dbReference type="Pfam" id="PF14321">
    <property type="entry name" value="DUF4382"/>
    <property type="match status" value="1"/>
</dbReference>
<dbReference type="RefSeq" id="WP_177188436.1">
    <property type="nucleotide sequence ID" value="NZ_FOPC01000004.1"/>
</dbReference>
<keyword evidence="1" id="KW-0732">Signal</keyword>
<feature type="signal peptide" evidence="1">
    <location>
        <begin position="1"/>
        <end position="19"/>
    </location>
</feature>
<feature type="chain" id="PRO_5011435679" description="DUF4382 domain-containing protein" evidence="1">
    <location>
        <begin position="20"/>
        <end position="270"/>
    </location>
</feature>
<reference evidence="4" key="1">
    <citation type="submission" date="2016-10" db="EMBL/GenBank/DDBJ databases">
        <authorList>
            <person name="Varghese N."/>
            <person name="Submissions S."/>
        </authorList>
    </citation>
    <scope>NUCLEOTIDE SEQUENCE [LARGE SCALE GENOMIC DNA]</scope>
    <source>
        <strain evidence="4">DSM 19315</strain>
    </source>
</reference>
<proteinExistence type="predicted"/>
<dbReference type="EMBL" id="FOPC01000004">
    <property type="protein sequence ID" value="SFG51651.1"/>
    <property type="molecule type" value="Genomic_DNA"/>
</dbReference>
<dbReference type="STRING" id="435880.SAMN04487988_104264"/>
<sequence>MKFLQILLLSVFSLTFLGACSPTESGPQSLLNIVLVDAPPAYDSVFVEILGVDVTVNVAGRDTDSQTIFIPYDLGDKEIKVSDLVAGEVLLLGRMALPPGRLVGMNLILGDRYFLWQDEDRFEISLFEGFSDDIPIPINLDLEAGLSYDVILDFDLEKSIQTIQSDPLDLVLTPRLTALIPGTFGEISGSLAPSTLRPAIIAASDSDTVSTHTNNTGSFLLRLPPGRYDIFFDPKDGGFLPDTLQNVEVTLGESLSLDRITLSPIPIDDE</sequence>
<accession>A0A1I2SP05</accession>
<name>A0A1I2SP05_9BACT</name>
<evidence type="ECO:0000313" key="3">
    <source>
        <dbReference type="EMBL" id="SFG51651.1"/>
    </source>
</evidence>
<dbReference type="Gene3D" id="2.60.40.1120">
    <property type="entry name" value="Carboxypeptidase-like, regulatory domain"/>
    <property type="match status" value="1"/>
</dbReference>
<dbReference type="AlphaFoldDB" id="A0A1I2SP05"/>
<feature type="domain" description="DUF4382" evidence="2">
    <location>
        <begin position="30"/>
        <end position="162"/>
    </location>
</feature>
<organism evidence="3 4">
    <name type="scientific">Algoriphagus hitonicola</name>
    <dbReference type="NCBI Taxonomy" id="435880"/>
    <lineage>
        <taxon>Bacteria</taxon>
        <taxon>Pseudomonadati</taxon>
        <taxon>Bacteroidota</taxon>
        <taxon>Cytophagia</taxon>
        <taxon>Cytophagales</taxon>
        <taxon>Cyclobacteriaceae</taxon>
        <taxon>Algoriphagus</taxon>
    </lineage>
</organism>
<keyword evidence="4" id="KW-1185">Reference proteome</keyword>
<dbReference type="Proteomes" id="UP000199642">
    <property type="component" value="Unassembled WGS sequence"/>
</dbReference>
<gene>
    <name evidence="3" type="ORF">SAMN04487988_104264</name>
</gene>
<evidence type="ECO:0000256" key="1">
    <source>
        <dbReference type="SAM" id="SignalP"/>
    </source>
</evidence>
<protein>
    <recommendedName>
        <fullName evidence="2">DUF4382 domain-containing protein</fullName>
    </recommendedName>
</protein>
<dbReference type="InterPro" id="IPR025491">
    <property type="entry name" value="DUF4382"/>
</dbReference>